<dbReference type="RefSeq" id="WP_085766475.1">
    <property type="nucleotide sequence ID" value="NZ_CP019344.1"/>
</dbReference>
<evidence type="ECO:0000256" key="1">
    <source>
        <dbReference type="SAM" id="Phobius"/>
    </source>
</evidence>
<dbReference type="GO" id="GO:0030153">
    <property type="term" value="P:bacteriocin immunity"/>
    <property type="evidence" value="ECO:0007669"/>
    <property type="project" value="InterPro"/>
</dbReference>
<keyword evidence="1" id="KW-1133">Transmembrane helix</keyword>
<dbReference type="Proteomes" id="UP000193431">
    <property type="component" value="Chromosome"/>
</dbReference>
<dbReference type="OrthoDB" id="1437824at2"/>
<evidence type="ECO:0000313" key="4">
    <source>
        <dbReference type="Proteomes" id="UP000193431"/>
    </source>
</evidence>
<sequence>MKFRSRKDALLYVLFLVIGVLAVLIFINFWNAPSLNREMLVPAFALLLVLGLLLWIAMGTSYEITENEMKYRSGPIKGAIAISDIHEVVVGKTMWVGLKPATARNGIIVRYEKFSEIYISPDNNQRFVDKLLKRNKAIVVTRHKE</sequence>
<keyword evidence="4" id="KW-1185">Reference proteome</keyword>
<dbReference type="EMBL" id="CP019344">
    <property type="protein sequence ID" value="ARN77675.1"/>
    <property type="molecule type" value="Genomic_DNA"/>
</dbReference>
<feature type="transmembrane region" description="Helical" evidence="1">
    <location>
        <begin position="9"/>
        <end position="30"/>
    </location>
</feature>
<accession>A0A1W6MJ89</accession>
<evidence type="ECO:0000259" key="2">
    <source>
        <dbReference type="Pfam" id="PF06713"/>
    </source>
</evidence>
<dbReference type="Pfam" id="PF06713">
    <property type="entry name" value="bPH_4"/>
    <property type="match status" value="1"/>
</dbReference>
<evidence type="ECO:0000313" key="3">
    <source>
        <dbReference type="EMBL" id="ARN77675.1"/>
    </source>
</evidence>
<feature type="domain" description="Uncharacterized protein YyaB-like PH" evidence="2">
    <location>
        <begin position="60"/>
        <end position="135"/>
    </location>
</feature>
<dbReference type="AlphaFoldDB" id="A0A1W6MJ89"/>
<dbReference type="InterPro" id="IPR009589">
    <property type="entry name" value="PH_YyaB-like"/>
</dbReference>
<reference evidence="3 4" key="1">
    <citation type="submission" date="2016-11" db="EMBL/GenBank/DDBJ databases">
        <title>Trade-off between light-utilization and light-protection in marine flavobacteria.</title>
        <authorList>
            <person name="Kumagai Y."/>
        </authorList>
    </citation>
    <scope>NUCLEOTIDE SEQUENCE [LARGE SCALE GENOMIC DNA]</scope>
    <source>
        <strain evidence="3 4">JCM 13191</strain>
    </source>
</reference>
<organism evidence="3 4">
    <name type="scientific">Nonlabens spongiae</name>
    <dbReference type="NCBI Taxonomy" id="331648"/>
    <lineage>
        <taxon>Bacteria</taxon>
        <taxon>Pseudomonadati</taxon>
        <taxon>Bacteroidota</taxon>
        <taxon>Flavobacteriia</taxon>
        <taxon>Flavobacteriales</taxon>
        <taxon>Flavobacteriaceae</taxon>
        <taxon>Nonlabens</taxon>
    </lineage>
</organism>
<gene>
    <name evidence="3" type="ORF">BST97_06505</name>
</gene>
<proteinExistence type="predicted"/>
<dbReference type="STRING" id="331648.BST97_06505"/>
<keyword evidence="1" id="KW-0812">Transmembrane</keyword>
<keyword evidence="1" id="KW-0472">Membrane</keyword>
<feature type="transmembrane region" description="Helical" evidence="1">
    <location>
        <begin position="42"/>
        <end position="62"/>
    </location>
</feature>
<protein>
    <recommendedName>
        <fullName evidence="2">Uncharacterized protein YyaB-like PH domain-containing protein</fullName>
    </recommendedName>
</protein>
<name>A0A1W6MJ89_9FLAO</name>